<sequence length="99" mass="10858">MSKRRYLIIRAADPPSCYVELLEYYLVVGFAALIEPLQLVAIYDDVLVVGVPRDALRRVRALVALLEGCRTVRVAGTSKKAKAVAASMRRAKRSGTSPP</sequence>
<dbReference type="OrthoDB" id="27991at2157"/>
<protein>
    <submittedName>
        <fullName evidence="1">Uncharacterized protein</fullName>
    </submittedName>
</protein>
<dbReference type="eggNOG" id="arCOG01365">
    <property type="taxonomic scope" value="Archaea"/>
</dbReference>
<dbReference type="AlphaFoldDB" id="A3MTG5"/>
<keyword evidence="2" id="KW-1185">Reference proteome</keyword>
<dbReference type="KEGG" id="pcl:Pcal_0504"/>
<dbReference type="GeneID" id="4909656"/>
<dbReference type="RefSeq" id="WP_011849190.1">
    <property type="nucleotide sequence ID" value="NC_009073.1"/>
</dbReference>
<proteinExistence type="predicted"/>
<dbReference type="HOGENOM" id="CLU_2366329_0_0_2"/>
<dbReference type="EMBL" id="CP000561">
    <property type="protein sequence ID" value="ABO07932.1"/>
    <property type="molecule type" value="Genomic_DNA"/>
</dbReference>
<dbReference type="Proteomes" id="UP000001431">
    <property type="component" value="Chromosome"/>
</dbReference>
<organism evidence="1 2">
    <name type="scientific">Pyrobaculum calidifontis (strain DSM 21063 / JCM 11548 / VA1)</name>
    <dbReference type="NCBI Taxonomy" id="410359"/>
    <lineage>
        <taxon>Archaea</taxon>
        <taxon>Thermoproteota</taxon>
        <taxon>Thermoprotei</taxon>
        <taxon>Thermoproteales</taxon>
        <taxon>Thermoproteaceae</taxon>
        <taxon>Pyrobaculum</taxon>
    </lineage>
</organism>
<accession>A3MTG5</accession>
<reference evidence="1" key="1">
    <citation type="submission" date="2007-02" db="EMBL/GenBank/DDBJ databases">
        <title>Complete sequence of Pyrobaculum calidifontis JCM 11548.</title>
        <authorList>
            <consortium name="US DOE Joint Genome Institute"/>
            <person name="Copeland A."/>
            <person name="Lucas S."/>
            <person name="Lapidus A."/>
            <person name="Barry K."/>
            <person name="Glavina del Rio T."/>
            <person name="Dalin E."/>
            <person name="Tice H."/>
            <person name="Pitluck S."/>
            <person name="Chain P."/>
            <person name="Malfatti S."/>
            <person name="Shin M."/>
            <person name="Vergez L."/>
            <person name="Schmutz J."/>
            <person name="Larimer F."/>
            <person name="Land M."/>
            <person name="Hauser L."/>
            <person name="Kyrpides N."/>
            <person name="Mikhailova N."/>
            <person name="Cozen A.E."/>
            <person name="Fitz-Gibbon S.T."/>
            <person name="House C.H."/>
            <person name="Saltikov C."/>
            <person name="Lowe T.M."/>
            <person name="Richardson P."/>
        </authorList>
    </citation>
    <scope>NUCLEOTIDE SEQUENCE [LARGE SCALE GENOMIC DNA]</scope>
    <source>
        <strain evidence="1">JCM 11548</strain>
    </source>
</reference>
<evidence type="ECO:0000313" key="1">
    <source>
        <dbReference type="EMBL" id="ABO07932.1"/>
    </source>
</evidence>
<evidence type="ECO:0000313" key="2">
    <source>
        <dbReference type="Proteomes" id="UP000001431"/>
    </source>
</evidence>
<gene>
    <name evidence="1" type="ordered locus">Pcal_0504</name>
</gene>
<dbReference type="STRING" id="410359.Pcal_0504"/>
<name>A3MTG5_PYRCJ</name>